<dbReference type="GO" id="GO:0003779">
    <property type="term" value="F:actin binding"/>
    <property type="evidence" value="ECO:0007669"/>
    <property type="project" value="InterPro"/>
</dbReference>
<dbReference type="Pfam" id="PF24918">
    <property type="entry name" value="NET2A_C"/>
    <property type="match status" value="1"/>
</dbReference>
<evidence type="ECO:0000256" key="1">
    <source>
        <dbReference type="ARBA" id="ARBA00023054"/>
    </source>
</evidence>
<sequence>MHIHGGGQATSGRSSPNGSNKASKTIQCKLYTNTDTDMEEKVEETLRILEDDGDSFAKRAEMYYKKRPELVTFVEETFRAYRALAERYDYLSKELQSANRTIASVFPDQVQYSVDEEDEGTPTTPSSSSSNYPTTPAAPKPGIPMVPRTPNKDFRSHSMLISRKGPPRRTASSARPVTTSSSGLTKGAALEEIDKLQKEILGLQTEKEFVRSLYERAYDKYWEIEDQITEKQKRVCSLQDEFGVGTVIEDQDARTLMAATALKSCHETLVKLQEVQEKASEEAKVEYQRLKEAHDEFETLRDQFLSKHANYQDSADGHKCESTSAEHKSIDEKISGLEQETHDVEQLREKIKEQLEVDSSKLFTVTEMAERIDELVNKVVTLETAVSSQTGLVKRLRSETDELKKNIRSLQEDKEMLIKDSGRMSKKLKELEEELKRVKNLQQNVKYQNKSLQTHFTEASCNLEHLSGRLHDVKQDEEVENLVLYKEKKSAPEGKSRKASEGHLSVENSKILEDANTTMEEKEEDAANLRNGENNSNLNENVNLMSEMIQKTMQQDDLSDSVSNADIESQDFGAGEGEGQPNWRQMFINGLDDREKILLEEYTLVLRNYRDVRMRLNDVEKKNRESIFELALQVRELKNTLVTKDKEINFLHQKMVNPDMNPDEIPLSPMTEYKYTPQEVLFLSKEQAAGSEISAWTSNAKYSSSKEDSENQEDKPRVLSPLEQKLRSDIDDVLEENLDFWMRFSTSVHQIQKFQNSIQDLQAELLTIKEHSKAEGNSKQSIQSEVRPIFRHLREIRTELSLWLEHNAVLRDELRGRDSSLRNIQDEISKAYSRDSETDKSGLSEYQAAKFQGEILNMKQENKKVAGELQTGLGHVRGLKNEVEKTLAELDHAFGINAQPQLKHSGSRMRIPLRSFLFGVKLKKQKQSIFSCVNPMQNQFKEMEASNNAPI</sequence>
<keyword evidence="6" id="KW-1185">Reference proteome</keyword>
<dbReference type="PANTHER" id="PTHR31631">
    <property type="entry name" value="PROTEIN NETWORKED 2D"/>
    <property type="match status" value="1"/>
</dbReference>
<feature type="compositionally biased region" description="Polar residues" evidence="3">
    <location>
        <begin position="170"/>
        <end position="184"/>
    </location>
</feature>
<dbReference type="PROSITE" id="PS51774">
    <property type="entry name" value="NAB"/>
    <property type="match status" value="1"/>
</dbReference>
<organism evidence="5 6">
    <name type="scientific">Senna tora</name>
    <dbReference type="NCBI Taxonomy" id="362788"/>
    <lineage>
        <taxon>Eukaryota</taxon>
        <taxon>Viridiplantae</taxon>
        <taxon>Streptophyta</taxon>
        <taxon>Embryophyta</taxon>
        <taxon>Tracheophyta</taxon>
        <taxon>Spermatophyta</taxon>
        <taxon>Magnoliopsida</taxon>
        <taxon>eudicotyledons</taxon>
        <taxon>Gunneridae</taxon>
        <taxon>Pentapetalae</taxon>
        <taxon>rosids</taxon>
        <taxon>fabids</taxon>
        <taxon>Fabales</taxon>
        <taxon>Fabaceae</taxon>
        <taxon>Caesalpinioideae</taxon>
        <taxon>Cassia clade</taxon>
        <taxon>Senna</taxon>
    </lineage>
</organism>
<feature type="region of interest" description="Disordered" evidence="3">
    <location>
        <begin position="114"/>
        <end position="185"/>
    </location>
</feature>
<protein>
    <submittedName>
        <fullName evidence="5">Protein NETWORKED 2A-like</fullName>
    </submittedName>
</protein>
<dbReference type="Pfam" id="PF25014">
    <property type="entry name" value="NET2A"/>
    <property type="match status" value="1"/>
</dbReference>
<feature type="domain" description="NAB" evidence="4">
    <location>
        <begin position="13"/>
        <end position="95"/>
    </location>
</feature>
<evidence type="ECO:0000313" key="6">
    <source>
        <dbReference type="Proteomes" id="UP000634136"/>
    </source>
</evidence>
<dbReference type="EMBL" id="JAAIUW010000009">
    <property type="protein sequence ID" value="KAF7817034.1"/>
    <property type="molecule type" value="Genomic_DNA"/>
</dbReference>
<feature type="compositionally biased region" description="Polar residues" evidence="3">
    <location>
        <begin position="10"/>
        <end position="26"/>
    </location>
</feature>
<dbReference type="InterPro" id="IPR056888">
    <property type="entry name" value="NET2A-D/KIP1-like_dom"/>
</dbReference>
<dbReference type="InterPro" id="IPR011684">
    <property type="entry name" value="NAB"/>
</dbReference>
<dbReference type="AlphaFoldDB" id="A0A834TGN8"/>
<evidence type="ECO:0000256" key="3">
    <source>
        <dbReference type="SAM" id="MobiDB-lite"/>
    </source>
</evidence>
<dbReference type="Proteomes" id="UP000634136">
    <property type="component" value="Unassembled WGS sequence"/>
</dbReference>
<name>A0A834TGN8_9FABA</name>
<evidence type="ECO:0000259" key="4">
    <source>
        <dbReference type="PROSITE" id="PS51774"/>
    </source>
</evidence>
<feature type="region of interest" description="Disordered" evidence="3">
    <location>
        <begin position="1"/>
        <end position="26"/>
    </location>
</feature>
<dbReference type="Pfam" id="PF07765">
    <property type="entry name" value="KIP1"/>
    <property type="match status" value="1"/>
</dbReference>
<evidence type="ECO:0000256" key="2">
    <source>
        <dbReference type="SAM" id="Coils"/>
    </source>
</evidence>
<dbReference type="InterPro" id="IPR056889">
    <property type="entry name" value="NET2A-D/KIP1-like_C"/>
</dbReference>
<gene>
    <name evidence="5" type="ORF">G2W53_031003</name>
</gene>
<feature type="region of interest" description="Disordered" evidence="3">
    <location>
        <begin position="700"/>
        <end position="720"/>
    </location>
</feature>
<dbReference type="PANTHER" id="PTHR31631:SF3">
    <property type="entry name" value="PROTEIN NETWORKED 2B"/>
    <property type="match status" value="1"/>
</dbReference>
<reference evidence="5" key="1">
    <citation type="submission" date="2020-09" db="EMBL/GenBank/DDBJ databases">
        <title>Genome-Enabled Discovery of Anthraquinone Biosynthesis in Senna tora.</title>
        <authorList>
            <person name="Kang S.-H."/>
            <person name="Pandey R.P."/>
            <person name="Lee C.-M."/>
            <person name="Sim J.-S."/>
            <person name="Jeong J.-T."/>
            <person name="Choi B.-S."/>
            <person name="Jung M."/>
            <person name="Ginzburg D."/>
            <person name="Zhao K."/>
            <person name="Won S.Y."/>
            <person name="Oh T.-J."/>
            <person name="Yu Y."/>
            <person name="Kim N.-H."/>
            <person name="Lee O.R."/>
            <person name="Lee T.-H."/>
            <person name="Bashyal P."/>
            <person name="Kim T.-S."/>
            <person name="Lee W.-H."/>
            <person name="Kawkins C."/>
            <person name="Kim C.-K."/>
            <person name="Kim J.S."/>
            <person name="Ahn B.O."/>
            <person name="Rhee S.Y."/>
            <person name="Sohng J.K."/>
        </authorList>
    </citation>
    <scope>NUCLEOTIDE SEQUENCE</scope>
    <source>
        <tissue evidence="5">Leaf</tissue>
    </source>
</reference>
<feature type="coiled-coil region" evidence="2">
    <location>
        <begin position="186"/>
        <end position="213"/>
    </location>
</feature>
<feature type="compositionally biased region" description="Low complexity" evidence="3">
    <location>
        <begin position="121"/>
        <end position="135"/>
    </location>
</feature>
<comment type="caution">
    <text evidence="5">The sequence shown here is derived from an EMBL/GenBank/DDBJ whole genome shotgun (WGS) entry which is preliminary data.</text>
</comment>
<evidence type="ECO:0000313" key="5">
    <source>
        <dbReference type="EMBL" id="KAF7817034.1"/>
    </source>
</evidence>
<dbReference type="OrthoDB" id="616075at2759"/>
<proteinExistence type="predicted"/>
<feature type="compositionally biased region" description="Basic and acidic residues" evidence="3">
    <location>
        <begin position="704"/>
        <end position="717"/>
    </location>
</feature>
<accession>A0A834TGN8</accession>
<keyword evidence="1 2" id="KW-0175">Coiled coil</keyword>
<feature type="coiled-coil region" evidence="2">
    <location>
        <begin position="273"/>
        <end position="451"/>
    </location>
</feature>